<dbReference type="RefSeq" id="WP_172688100.1">
    <property type="nucleotide sequence ID" value="NZ_KT901798.1"/>
</dbReference>
<evidence type="ECO:0000256" key="1">
    <source>
        <dbReference type="SAM" id="Coils"/>
    </source>
</evidence>
<keyword evidence="2" id="KW-0614">Plasmid</keyword>
<feature type="coiled-coil region" evidence="1">
    <location>
        <begin position="388"/>
        <end position="422"/>
    </location>
</feature>
<keyword evidence="1" id="KW-0175">Coiled coil</keyword>
<dbReference type="InterPro" id="IPR036388">
    <property type="entry name" value="WH-like_DNA-bd_sf"/>
</dbReference>
<name>A0A140B412_CLOBO</name>
<organism evidence="2">
    <name type="scientific">Clostridium botulinum</name>
    <dbReference type="NCBI Taxonomy" id="1491"/>
    <lineage>
        <taxon>Bacteria</taxon>
        <taxon>Bacillati</taxon>
        <taxon>Bacillota</taxon>
        <taxon>Clostridia</taxon>
        <taxon>Eubacteriales</taxon>
        <taxon>Clostridiaceae</taxon>
        <taxon>Clostridium</taxon>
    </lineage>
</organism>
<geneLocation type="plasmid" evidence="2">
    <name>pGA0702E1CS</name>
</geneLocation>
<proteinExistence type="predicted"/>
<dbReference type="Gene3D" id="1.10.10.10">
    <property type="entry name" value="Winged helix-like DNA-binding domain superfamily/Winged helix DNA-binding domain"/>
    <property type="match status" value="1"/>
</dbReference>
<sequence length="446" mass="53330">MDKHDYTQFIENLYKENDKGYVAIFRKGFKGIYQRHYKKQELGEALDGFFSSGYNNELYISMNTFLKPNRTSENLRYLNALYIDIDCYKLNIRKESVLFFLENDFYNKIIPEPSMVVDSGRGLYLIWLIEQVPSQALPLWKAIQYYLYNALKEFGADREALDPSRILRVIGSYNSKSETEVKVLEFNSNRYKIKDIKNEYLPEVKTITKNNKKEFKGKVVKFFNKYSLYKARILDLLKLVELREYDMHGRREFVLFLYRYYLTLTETEEIAEKLTFELNEKFLDPLPLSEINSTKSSYVGKYNYKNMTLVELLEITSEEMQYMTSLISKEYKYKKNNERRKKLRRNDDGLTKREQQKKDNLIKIIKFMEEGRKTKDIAEILDISVRMVQKYKKELKENNKLYEELKKEILSINENCNEDNIQYYDSNFDLDEIDKLFDGSLKNVGS</sequence>
<dbReference type="EMBL" id="KT901798">
    <property type="protein sequence ID" value="ALP68972.1"/>
    <property type="molecule type" value="Genomic_DNA"/>
</dbReference>
<dbReference type="AlphaFoldDB" id="A0A140B412"/>
<reference evidence="2" key="1">
    <citation type="journal article" date="2016" name="Genome Biol. Evol.">
        <title>Evolution of chromosomal Clostridium botulinum type E neurotoxin gene clusters: evidence provided by their rare plasmid borne counterparts.</title>
        <authorList>
            <person name="Carter A.T."/>
            <person name="Austin J.W."/>
            <person name="Weedmark K.A."/>
            <person name="Peck M.W."/>
        </authorList>
    </citation>
    <scope>NUCLEOTIDE SEQUENCE</scope>
    <source>
        <strain evidence="2">GA0702E1CS</strain>
        <plasmid evidence="2">pGA0702E1CS</plasmid>
    </source>
</reference>
<accession>A0A140B412</accession>
<protein>
    <submittedName>
        <fullName evidence="2">Putative plasmid replication protein</fullName>
    </submittedName>
</protein>
<evidence type="ECO:0000313" key="2">
    <source>
        <dbReference type="EMBL" id="ALP68972.1"/>
    </source>
</evidence>